<dbReference type="KEGG" id="fil:BN1229_v1_0622"/>
<feature type="region of interest" description="Disordered" evidence="1">
    <location>
        <begin position="1"/>
        <end position="31"/>
    </location>
</feature>
<evidence type="ECO:0000256" key="1">
    <source>
        <dbReference type="SAM" id="MobiDB-lite"/>
    </source>
</evidence>
<gene>
    <name evidence="2" type="ORF">YBN1229_v1_0626</name>
</gene>
<dbReference type="KEGG" id="fiy:BN1229_v1_0626"/>
<proteinExistence type="predicted"/>
<reference evidence="3" key="1">
    <citation type="submission" date="2015-02" db="EMBL/GenBank/DDBJ databases">
        <authorList>
            <person name="Chooi Y.-H."/>
        </authorList>
    </citation>
    <scope>NUCLEOTIDE SEQUENCE [LARGE SCALE GENOMIC DNA]</scope>
    <source>
        <strain evidence="3">strain Y</strain>
    </source>
</reference>
<evidence type="ECO:0000313" key="3">
    <source>
        <dbReference type="Proteomes" id="UP000033187"/>
    </source>
</evidence>
<organism evidence="2 3">
    <name type="scientific">Candidatus Filomicrobium marinum</name>
    <dbReference type="NCBI Taxonomy" id="1608628"/>
    <lineage>
        <taxon>Bacteria</taxon>
        <taxon>Pseudomonadati</taxon>
        <taxon>Pseudomonadota</taxon>
        <taxon>Alphaproteobacteria</taxon>
        <taxon>Hyphomicrobiales</taxon>
        <taxon>Hyphomicrobiaceae</taxon>
        <taxon>Filomicrobium</taxon>
    </lineage>
</organism>
<dbReference type="AlphaFoldDB" id="A0A0D6JBV1"/>
<dbReference type="EMBL" id="LN829119">
    <property type="protein sequence ID" value="CPR16052.1"/>
    <property type="molecule type" value="Genomic_DNA"/>
</dbReference>
<name>A0A0D6JBV1_9HYPH</name>
<keyword evidence="3" id="KW-1185">Reference proteome</keyword>
<evidence type="ECO:0000313" key="2">
    <source>
        <dbReference type="EMBL" id="CPR16052.1"/>
    </source>
</evidence>
<accession>A0A0D6JBV1</accession>
<sequence>MDAASRNKPTKVTAMAQSKGSKPTHGVFHVREGKKGGKGFWTRIGAAWMHDDSKGLNIMFDLFPVGDGKIVVRVEEPKSNGDTATEGEGEQA</sequence>
<dbReference type="Proteomes" id="UP000033187">
    <property type="component" value="Chromosome 1"/>
</dbReference>
<protein>
    <submittedName>
        <fullName evidence="2">Uncharacterized protein</fullName>
    </submittedName>
</protein>